<dbReference type="PANTHER" id="PTHR44259:SF91">
    <property type="entry name" value="OS01G0183800 PROTEIN"/>
    <property type="match status" value="1"/>
</dbReference>
<dbReference type="Pfam" id="PF03478">
    <property type="entry name" value="Beta-prop_KIB1-4"/>
    <property type="match status" value="1"/>
</dbReference>
<evidence type="ECO:0000313" key="4">
    <source>
        <dbReference type="EMBL" id="WVZ72587.1"/>
    </source>
</evidence>
<dbReference type="EMBL" id="CP144748">
    <property type="protein sequence ID" value="WVZ72587.1"/>
    <property type="molecule type" value="Genomic_DNA"/>
</dbReference>
<protein>
    <recommendedName>
        <fullName evidence="6">F-box domain-containing protein</fullName>
    </recommendedName>
</protein>
<dbReference type="AlphaFoldDB" id="A0AAQ3TJJ2"/>
<name>A0AAQ3TJJ2_PASNO</name>
<keyword evidence="5" id="KW-1185">Reference proteome</keyword>
<dbReference type="Proteomes" id="UP001341281">
    <property type="component" value="Chromosome 04"/>
</dbReference>
<sequence>MGSAAHGIVHCLSKSFVWAHPAPLLETTLQSQPPLVGAHSQEIPRKSPSPRRLRLSPEIPHISSSAAPPASPLTPIDPSSRRLDVTSRGMADWATLQTDIVGIIIKKLAIPDYIRFRAVCTSWNSVCKDVAYHPRVDPWLMLPPNQSPLGAQFFCIPERKNQSIRLPSTGSLFQSIWAPVGSSNGWLIYFSQTYGTMQLVNPISGAQIQLPPIGRRTFSKAKLLEMNEKNFIVAVLYGDEKGYKVTRKGSNNWSSVESKHILDDIIKHRGKLYTCDIYGTVEVWAEPPRTWPEEEITHQWRFRCLVETSAGDLIRVKRLSMNKFGVWTLDKGTFSWIETSSIGDIALFVSHYNSFSFLAKDHPNLKANCIYFIDIYNNLCAFNLEHGTKELVETPAIGPARDDYYPRPQRDQILWFIPSLK</sequence>
<evidence type="ECO:0000259" key="3">
    <source>
        <dbReference type="Pfam" id="PF03478"/>
    </source>
</evidence>
<dbReference type="Gene3D" id="1.20.1280.50">
    <property type="match status" value="1"/>
</dbReference>
<dbReference type="Pfam" id="PF00646">
    <property type="entry name" value="F-box"/>
    <property type="match status" value="1"/>
</dbReference>
<dbReference type="InterPro" id="IPR050942">
    <property type="entry name" value="F-box_BR-signaling"/>
</dbReference>
<evidence type="ECO:0008006" key="6">
    <source>
        <dbReference type="Google" id="ProtNLM"/>
    </source>
</evidence>
<feature type="domain" description="KIB1-4 beta-propeller" evidence="3">
    <location>
        <begin position="153"/>
        <end position="383"/>
    </location>
</feature>
<evidence type="ECO:0000256" key="1">
    <source>
        <dbReference type="SAM" id="MobiDB-lite"/>
    </source>
</evidence>
<dbReference type="InterPro" id="IPR005174">
    <property type="entry name" value="KIB1-4_b-propeller"/>
</dbReference>
<evidence type="ECO:0000259" key="2">
    <source>
        <dbReference type="Pfam" id="PF00646"/>
    </source>
</evidence>
<feature type="domain" description="F-box" evidence="2">
    <location>
        <begin position="97"/>
        <end position="130"/>
    </location>
</feature>
<feature type="compositionally biased region" description="Low complexity" evidence="1">
    <location>
        <begin position="56"/>
        <end position="76"/>
    </location>
</feature>
<dbReference type="InterPro" id="IPR001810">
    <property type="entry name" value="F-box_dom"/>
</dbReference>
<gene>
    <name evidence="4" type="ORF">U9M48_021020</name>
</gene>
<reference evidence="4 5" key="1">
    <citation type="submission" date="2024-02" db="EMBL/GenBank/DDBJ databases">
        <title>High-quality chromosome-scale genome assembly of Pensacola bahiagrass (Paspalum notatum Flugge var. saurae).</title>
        <authorList>
            <person name="Vega J.M."/>
            <person name="Podio M."/>
            <person name="Orjuela J."/>
            <person name="Siena L.A."/>
            <person name="Pessino S.C."/>
            <person name="Combes M.C."/>
            <person name="Mariac C."/>
            <person name="Albertini E."/>
            <person name="Pupilli F."/>
            <person name="Ortiz J.P.A."/>
            <person name="Leblanc O."/>
        </authorList>
    </citation>
    <scope>NUCLEOTIDE SEQUENCE [LARGE SCALE GENOMIC DNA]</scope>
    <source>
        <strain evidence="4">R1</strain>
        <tissue evidence="4">Leaf</tissue>
    </source>
</reference>
<accession>A0AAQ3TJJ2</accession>
<organism evidence="4 5">
    <name type="scientific">Paspalum notatum var. saurae</name>
    <dbReference type="NCBI Taxonomy" id="547442"/>
    <lineage>
        <taxon>Eukaryota</taxon>
        <taxon>Viridiplantae</taxon>
        <taxon>Streptophyta</taxon>
        <taxon>Embryophyta</taxon>
        <taxon>Tracheophyta</taxon>
        <taxon>Spermatophyta</taxon>
        <taxon>Magnoliopsida</taxon>
        <taxon>Liliopsida</taxon>
        <taxon>Poales</taxon>
        <taxon>Poaceae</taxon>
        <taxon>PACMAD clade</taxon>
        <taxon>Panicoideae</taxon>
        <taxon>Andropogonodae</taxon>
        <taxon>Paspaleae</taxon>
        <taxon>Paspalinae</taxon>
        <taxon>Paspalum</taxon>
    </lineage>
</organism>
<feature type="region of interest" description="Disordered" evidence="1">
    <location>
        <begin position="35"/>
        <end position="81"/>
    </location>
</feature>
<proteinExistence type="predicted"/>
<dbReference type="PANTHER" id="PTHR44259">
    <property type="entry name" value="OS07G0183000 PROTEIN-RELATED"/>
    <property type="match status" value="1"/>
</dbReference>
<evidence type="ECO:0000313" key="5">
    <source>
        <dbReference type="Proteomes" id="UP001341281"/>
    </source>
</evidence>